<sequence length="150" mass="17119">MQTYALDAQIKTFEELSKRELYEVMVLRNEVFVVGQKITAEPEVDGLDVECAHVLLRADGRLVGTARIFHKTSPMVVGRVAVHPEFQGQGLGTKVMEAVQRYLGERLAELHAQAHLERWYTRLGWERFGEPFVEAEIPHVMMRWPSGGSR</sequence>
<dbReference type="InterPro" id="IPR016181">
    <property type="entry name" value="Acyl_CoA_acyltransferase"/>
</dbReference>
<comment type="caution">
    <text evidence="2">The sequence shown here is derived from an EMBL/GenBank/DDBJ whole genome shotgun (WGS) entry which is preliminary data.</text>
</comment>
<name>A0A5C6X8W6_9DELT</name>
<gene>
    <name evidence="2" type="ORF">FRC96_08660</name>
</gene>
<dbReference type="Gene3D" id="3.40.630.30">
    <property type="match status" value="1"/>
</dbReference>
<proteinExistence type="predicted"/>
<accession>A0A5C6X8W6</accession>
<dbReference type="RefSeq" id="WP_146974102.1">
    <property type="nucleotide sequence ID" value="NZ_VOSL01000043.1"/>
</dbReference>
<dbReference type="GO" id="GO:0016747">
    <property type="term" value="F:acyltransferase activity, transferring groups other than amino-acyl groups"/>
    <property type="evidence" value="ECO:0007669"/>
    <property type="project" value="InterPro"/>
</dbReference>
<evidence type="ECO:0000313" key="2">
    <source>
        <dbReference type="EMBL" id="TXD36785.1"/>
    </source>
</evidence>
<evidence type="ECO:0000313" key="3">
    <source>
        <dbReference type="Proteomes" id="UP000321046"/>
    </source>
</evidence>
<organism evidence="2 3">
    <name type="scientific">Lujinxingia vulgaris</name>
    <dbReference type="NCBI Taxonomy" id="2600176"/>
    <lineage>
        <taxon>Bacteria</taxon>
        <taxon>Deltaproteobacteria</taxon>
        <taxon>Bradymonadales</taxon>
        <taxon>Lujinxingiaceae</taxon>
        <taxon>Lujinxingia</taxon>
    </lineage>
</organism>
<dbReference type="Proteomes" id="UP000321046">
    <property type="component" value="Unassembled WGS sequence"/>
</dbReference>
<dbReference type="CDD" id="cd04301">
    <property type="entry name" value="NAT_SF"/>
    <property type="match status" value="1"/>
</dbReference>
<dbReference type="Pfam" id="PF13673">
    <property type="entry name" value="Acetyltransf_10"/>
    <property type="match status" value="1"/>
</dbReference>
<dbReference type="InterPro" id="IPR000182">
    <property type="entry name" value="GNAT_dom"/>
</dbReference>
<dbReference type="EMBL" id="VOSL01000043">
    <property type="protein sequence ID" value="TXD36785.1"/>
    <property type="molecule type" value="Genomic_DNA"/>
</dbReference>
<dbReference type="PROSITE" id="PS51186">
    <property type="entry name" value="GNAT"/>
    <property type="match status" value="1"/>
</dbReference>
<dbReference type="AlphaFoldDB" id="A0A5C6X8W6"/>
<keyword evidence="2" id="KW-0808">Transferase</keyword>
<protein>
    <submittedName>
        <fullName evidence="2">GNAT family N-acetyltransferase</fullName>
    </submittedName>
</protein>
<reference evidence="2 3" key="1">
    <citation type="submission" date="2019-08" db="EMBL/GenBank/DDBJ databases">
        <title>Bradymonadales sp. TMQ2.</title>
        <authorList>
            <person name="Liang Q."/>
        </authorList>
    </citation>
    <scope>NUCLEOTIDE SEQUENCE [LARGE SCALE GENOMIC DNA]</scope>
    <source>
        <strain evidence="2 3">TMQ2</strain>
    </source>
</reference>
<dbReference type="OrthoDB" id="9796171at2"/>
<feature type="domain" description="N-acetyltransferase" evidence="1">
    <location>
        <begin position="11"/>
        <end position="147"/>
    </location>
</feature>
<dbReference type="SUPFAM" id="SSF55729">
    <property type="entry name" value="Acyl-CoA N-acyltransferases (Nat)"/>
    <property type="match status" value="1"/>
</dbReference>
<evidence type="ECO:0000259" key="1">
    <source>
        <dbReference type="PROSITE" id="PS51186"/>
    </source>
</evidence>